<sequence length="270" mass="30120">MISCSPAGNTGSTSTKFYSTVCGSVLGCGWIAGVIENTMAAGCCGTKKQKLNNSSSVPSCNGSSFVPNGMSNGLGMVAMPEMCFFCFDVLYCHLYNLAPPKIPSFSNDAYPLFVTWKIGRDKRLRGCIGTFNAMNLQSGLREYAITSAFKDSRFSPIVRDEFPKLSVSVSILRHFEDGDDYMDWTVGVHGIRIEFINEKGNKRTATYLPEIASEQGWDQLQTIDSLLRKGGYKSVISSEVRRTIKLTRYQSEKITVTYQEYMNHWNNQRC</sequence>
<accession>A0A9P0DFS5</accession>
<dbReference type="EMBL" id="OU896718">
    <property type="protein sequence ID" value="CAH1119144.1"/>
    <property type="molecule type" value="Genomic_DNA"/>
</dbReference>
<keyword evidence="3" id="KW-1185">Reference proteome</keyword>
<dbReference type="InterPro" id="IPR027485">
    <property type="entry name" value="AMMECR1_N"/>
</dbReference>
<dbReference type="Pfam" id="PF01871">
    <property type="entry name" value="AMMECR1"/>
    <property type="match status" value="1"/>
</dbReference>
<dbReference type="PANTHER" id="PTHR13016">
    <property type="entry name" value="AMMECR1 HOMOLOG"/>
    <property type="match status" value="1"/>
</dbReference>
<dbReference type="PROSITE" id="PS51112">
    <property type="entry name" value="AMMECR1"/>
    <property type="match status" value="1"/>
</dbReference>
<dbReference type="PANTHER" id="PTHR13016:SF0">
    <property type="entry name" value="AMME SYNDROME CANDIDATE GENE 1 PROTEIN"/>
    <property type="match status" value="1"/>
</dbReference>
<dbReference type="OrthoDB" id="24630at2759"/>
<dbReference type="Proteomes" id="UP001153737">
    <property type="component" value="Chromosome 12"/>
</dbReference>
<name>A0A9P0DFS5_PHACE</name>
<feature type="domain" description="AMMECR1" evidence="1">
    <location>
        <begin position="71"/>
        <end position="265"/>
    </location>
</feature>
<reference evidence="2" key="1">
    <citation type="submission" date="2022-01" db="EMBL/GenBank/DDBJ databases">
        <authorList>
            <person name="King R."/>
        </authorList>
    </citation>
    <scope>NUCLEOTIDE SEQUENCE</scope>
</reference>
<evidence type="ECO:0000313" key="3">
    <source>
        <dbReference type="Proteomes" id="UP001153737"/>
    </source>
</evidence>
<dbReference type="InterPro" id="IPR002733">
    <property type="entry name" value="AMMECR1_domain"/>
</dbReference>
<dbReference type="InterPro" id="IPR023473">
    <property type="entry name" value="AMMECR1"/>
</dbReference>
<dbReference type="InterPro" id="IPR036071">
    <property type="entry name" value="AMMECR1_dom_sf"/>
</dbReference>
<evidence type="ECO:0000259" key="1">
    <source>
        <dbReference type="PROSITE" id="PS51112"/>
    </source>
</evidence>
<dbReference type="AlphaFoldDB" id="A0A9P0DFS5"/>
<dbReference type="SUPFAM" id="SSF143447">
    <property type="entry name" value="AMMECR1-like"/>
    <property type="match status" value="1"/>
</dbReference>
<gene>
    <name evidence="2" type="ORF">PHAECO_LOCUS3121</name>
</gene>
<evidence type="ECO:0000313" key="2">
    <source>
        <dbReference type="EMBL" id="CAH1119144.1"/>
    </source>
</evidence>
<proteinExistence type="predicted"/>
<dbReference type="FunFam" id="3.30.700.20:FF:000001">
    <property type="entry name" value="AMME syndrome candidate gene 1"/>
    <property type="match status" value="1"/>
</dbReference>
<dbReference type="NCBIfam" id="TIGR00296">
    <property type="entry name" value="TIGR00296 family protein"/>
    <property type="match status" value="1"/>
</dbReference>
<protein>
    <recommendedName>
        <fullName evidence="1">AMMECR1 domain-containing protein</fullName>
    </recommendedName>
</protein>
<reference evidence="2" key="2">
    <citation type="submission" date="2022-10" db="EMBL/GenBank/DDBJ databases">
        <authorList>
            <consortium name="ENA_rothamsted_submissions"/>
            <consortium name="culmorum"/>
            <person name="King R."/>
        </authorList>
    </citation>
    <scope>NUCLEOTIDE SEQUENCE</scope>
</reference>
<dbReference type="Gene3D" id="3.30.700.20">
    <property type="entry name" value="Hypothetical protein ph0010, domain 1"/>
    <property type="match status" value="1"/>
</dbReference>
<organism evidence="2 3">
    <name type="scientific">Phaedon cochleariae</name>
    <name type="common">Mustard beetle</name>
    <dbReference type="NCBI Taxonomy" id="80249"/>
    <lineage>
        <taxon>Eukaryota</taxon>
        <taxon>Metazoa</taxon>
        <taxon>Ecdysozoa</taxon>
        <taxon>Arthropoda</taxon>
        <taxon>Hexapoda</taxon>
        <taxon>Insecta</taxon>
        <taxon>Pterygota</taxon>
        <taxon>Neoptera</taxon>
        <taxon>Endopterygota</taxon>
        <taxon>Coleoptera</taxon>
        <taxon>Polyphaga</taxon>
        <taxon>Cucujiformia</taxon>
        <taxon>Chrysomeloidea</taxon>
        <taxon>Chrysomelidae</taxon>
        <taxon>Chrysomelinae</taxon>
        <taxon>Chrysomelini</taxon>
        <taxon>Phaedon</taxon>
    </lineage>
</organism>